<keyword evidence="2" id="KW-1185">Reference proteome</keyword>
<accession>U4TQ33</accession>
<protein>
    <submittedName>
        <fullName evidence="1">Uncharacterized protein</fullName>
    </submittedName>
</protein>
<evidence type="ECO:0000313" key="2">
    <source>
        <dbReference type="Proteomes" id="UP000030647"/>
    </source>
</evidence>
<gene>
    <name evidence="1" type="ORF">L248_1655</name>
</gene>
<organism evidence="1 2">
    <name type="scientific">Schleiferilactobacillus shenzhenensis LY-73</name>
    <dbReference type="NCBI Taxonomy" id="1231336"/>
    <lineage>
        <taxon>Bacteria</taxon>
        <taxon>Bacillati</taxon>
        <taxon>Bacillota</taxon>
        <taxon>Bacilli</taxon>
        <taxon>Lactobacillales</taxon>
        <taxon>Lactobacillaceae</taxon>
        <taxon>Schleiferilactobacillus</taxon>
    </lineage>
</organism>
<dbReference type="HOGENOM" id="CLU_2585340_0_0_9"/>
<dbReference type="Proteomes" id="UP000030647">
    <property type="component" value="Unassembled WGS sequence"/>
</dbReference>
<proteinExistence type="predicted"/>
<sequence>MDKALISQRELDEIHELARQITDLKPGDNPAYALGLAAGKAQTILTLLLLASMTDDELQDAVLHHQAEKRGDHNDADDHS</sequence>
<dbReference type="EMBL" id="KI271606">
    <property type="protein sequence ID" value="ERL64008.1"/>
    <property type="molecule type" value="Genomic_DNA"/>
</dbReference>
<dbReference type="AlphaFoldDB" id="U4TQ33"/>
<reference evidence="2" key="1">
    <citation type="journal article" date="2013" name="Genome Announc.">
        <title>Whole-Genome Sequencing of Lactobacillus shenzhenensis Strain LY-73T.</title>
        <authorList>
            <person name="Lin Z."/>
            <person name="Liu Z."/>
            <person name="Yang R."/>
            <person name="Zou Y."/>
            <person name="Wan D."/>
            <person name="Chen J."/>
            <person name="Guo M."/>
            <person name="Zhao J."/>
            <person name="Fang C."/>
            <person name="Yang R."/>
            <person name="Liu F."/>
        </authorList>
    </citation>
    <scope>NUCLEOTIDE SEQUENCE [LARGE SCALE GENOMIC DNA]</scope>
    <source>
        <strain evidence="2">LY-73</strain>
    </source>
</reference>
<evidence type="ECO:0000313" key="1">
    <source>
        <dbReference type="EMBL" id="ERL64008.1"/>
    </source>
</evidence>
<dbReference type="STRING" id="1231336.L248_1655"/>
<dbReference type="RefSeq" id="WP_022530661.1">
    <property type="nucleotide sequence ID" value="NZ_KI271606.1"/>
</dbReference>
<name>U4TQ33_9LACO</name>